<organism evidence="5">
    <name type="scientific">candidate division WOR-3 bacterium</name>
    <dbReference type="NCBI Taxonomy" id="2052148"/>
    <lineage>
        <taxon>Bacteria</taxon>
        <taxon>Bacteria division WOR-3</taxon>
    </lineage>
</organism>
<sequence length="237" mass="27634">MEKSLVIIPTYNEKENIKNIINAVLKQSFHPDVLIVDDNSPDGTSSIVKEMMGNNKRIKMILREKKLGLGTAYIDGFKWGLKDNYEYFFEMDADFSHNPDDLERIYNELKYYDVVIGSRYIKGISVQNWPLSRILLSYFANLYTRFLTGLKIKDITAGFVGYKREILEKIPLERIKSDGYGFQIEIKYNASMKKAKIKEIPIVFIDRRSGYSKMSKGIIVKAFFLVLKIGMKRFYNR</sequence>
<keyword evidence="3" id="KW-0808">Transferase</keyword>
<dbReference type="CDD" id="cd06442">
    <property type="entry name" value="DPM1_like"/>
    <property type="match status" value="1"/>
</dbReference>
<dbReference type="GO" id="GO:0009247">
    <property type="term" value="P:glycolipid biosynthetic process"/>
    <property type="evidence" value="ECO:0007669"/>
    <property type="project" value="TreeGrafter"/>
</dbReference>
<dbReference type="InterPro" id="IPR029044">
    <property type="entry name" value="Nucleotide-diphossugar_trans"/>
</dbReference>
<reference evidence="5" key="1">
    <citation type="journal article" date="2020" name="mSystems">
        <title>Genome- and Community-Level Interaction Insights into Carbon Utilization and Element Cycling Functions of Hydrothermarchaeota in Hydrothermal Sediment.</title>
        <authorList>
            <person name="Zhou Z."/>
            <person name="Liu Y."/>
            <person name="Xu W."/>
            <person name="Pan J."/>
            <person name="Luo Z.H."/>
            <person name="Li M."/>
        </authorList>
    </citation>
    <scope>NUCLEOTIDE SEQUENCE [LARGE SCALE GENOMIC DNA]</scope>
    <source>
        <strain evidence="5">SpSt-780</strain>
    </source>
</reference>
<protein>
    <submittedName>
        <fullName evidence="5">Polyprenol monophosphomannose synthase</fullName>
    </submittedName>
</protein>
<dbReference type="Pfam" id="PF00535">
    <property type="entry name" value="Glycos_transf_2"/>
    <property type="match status" value="1"/>
</dbReference>
<name>A0A7C4YA97_UNCW3</name>
<evidence type="ECO:0000256" key="2">
    <source>
        <dbReference type="ARBA" id="ARBA00022676"/>
    </source>
</evidence>
<dbReference type="InterPro" id="IPR001173">
    <property type="entry name" value="Glyco_trans_2-like"/>
</dbReference>
<comment type="similarity">
    <text evidence="1">Belongs to the glycosyltransferase 2 family.</text>
</comment>
<dbReference type="AlphaFoldDB" id="A0A7C4YA97"/>
<dbReference type="FunFam" id="3.90.550.10:FF:000122">
    <property type="entry name" value="Dolichol-phosphate mannosyltransferase subunit 1"/>
    <property type="match status" value="1"/>
</dbReference>
<evidence type="ECO:0000256" key="3">
    <source>
        <dbReference type="ARBA" id="ARBA00022679"/>
    </source>
</evidence>
<dbReference type="EMBL" id="DTHG01000076">
    <property type="protein sequence ID" value="HGW92064.1"/>
    <property type="molecule type" value="Genomic_DNA"/>
</dbReference>
<gene>
    <name evidence="5" type="ORF">ENV67_05940</name>
</gene>
<accession>A0A7C4YA97</accession>
<feature type="domain" description="Glycosyltransferase 2-like" evidence="4">
    <location>
        <begin position="6"/>
        <end position="170"/>
    </location>
</feature>
<dbReference type="Gene3D" id="3.90.550.10">
    <property type="entry name" value="Spore Coat Polysaccharide Biosynthesis Protein SpsA, Chain A"/>
    <property type="match status" value="1"/>
</dbReference>
<dbReference type="InterPro" id="IPR039528">
    <property type="entry name" value="DPM1-like"/>
</dbReference>
<dbReference type="SUPFAM" id="SSF53448">
    <property type="entry name" value="Nucleotide-diphospho-sugar transferases"/>
    <property type="match status" value="1"/>
</dbReference>
<evidence type="ECO:0000259" key="4">
    <source>
        <dbReference type="Pfam" id="PF00535"/>
    </source>
</evidence>
<dbReference type="PANTHER" id="PTHR43398">
    <property type="entry name" value="DOLICHOL-PHOSPHATE MANNOSYLTRANSFERASE SUBUNIT 1"/>
    <property type="match status" value="1"/>
</dbReference>
<dbReference type="GO" id="GO:0016020">
    <property type="term" value="C:membrane"/>
    <property type="evidence" value="ECO:0007669"/>
    <property type="project" value="GOC"/>
</dbReference>
<dbReference type="PANTHER" id="PTHR43398:SF1">
    <property type="entry name" value="DOLICHOL-PHOSPHATE MANNOSYLTRANSFERASE SUBUNIT 1"/>
    <property type="match status" value="1"/>
</dbReference>
<proteinExistence type="inferred from homology"/>
<keyword evidence="2" id="KW-0328">Glycosyltransferase</keyword>
<dbReference type="GO" id="GO:0004582">
    <property type="term" value="F:dolichyl-phosphate beta-D-mannosyltransferase activity"/>
    <property type="evidence" value="ECO:0007669"/>
    <property type="project" value="InterPro"/>
</dbReference>
<comment type="caution">
    <text evidence="5">The sequence shown here is derived from an EMBL/GenBank/DDBJ whole genome shotgun (WGS) entry which is preliminary data.</text>
</comment>
<evidence type="ECO:0000313" key="5">
    <source>
        <dbReference type="EMBL" id="HGW92064.1"/>
    </source>
</evidence>
<evidence type="ECO:0000256" key="1">
    <source>
        <dbReference type="ARBA" id="ARBA00006739"/>
    </source>
</evidence>